<evidence type="ECO:0000256" key="20">
    <source>
        <dbReference type="ARBA" id="ARBA00049902"/>
    </source>
</evidence>
<keyword evidence="24" id="KW-1185">Reference proteome</keyword>
<dbReference type="NCBIfam" id="TIGR02614">
    <property type="entry name" value="ftsW"/>
    <property type="match status" value="1"/>
</dbReference>
<comment type="subcellular location">
    <subcellularLocation>
        <location evidence="1">Cell membrane</location>
        <topology evidence="1">Multi-pass membrane protein</topology>
    </subcellularLocation>
</comment>
<evidence type="ECO:0000256" key="16">
    <source>
        <dbReference type="ARBA" id="ARBA00038053"/>
    </source>
</evidence>
<dbReference type="Pfam" id="PF01098">
    <property type="entry name" value="FTSW_RODA_SPOVE"/>
    <property type="match status" value="1"/>
</dbReference>
<dbReference type="GO" id="GO:0005886">
    <property type="term" value="C:plasma membrane"/>
    <property type="evidence" value="ECO:0007669"/>
    <property type="project" value="UniProtKB-SubCell"/>
</dbReference>
<feature type="transmembrane region" description="Helical" evidence="22">
    <location>
        <begin position="311"/>
        <end position="336"/>
    </location>
</feature>
<keyword evidence="5" id="KW-0328">Glycosyltransferase</keyword>
<comment type="catalytic activity">
    <reaction evidence="20">
        <text>[GlcNAc-(1-&gt;4)-Mur2Ac(oyl-L-Ala-gamma-D-Glu-L-Lys-D-Ala-D-Ala)](n)-di-trans,octa-cis-undecaprenyl diphosphate + beta-D-GlcNAc-(1-&gt;4)-Mur2Ac(oyl-L-Ala-gamma-D-Glu-L-Lys-D-Ala-D-Ala)-di-trans,octa-cis-undecaprenyl diphosphate = [GlcNAc-(1-&gt;4)-Mur2Ac(oyl-L-Ala-gamma-D-Glu-L-Lys-D-Ala-D-Ala)](n+1)-di-trans,octa-cis-undecaprenyl diphosphate + di-trans,octa-cis-undecaprenyl diphosphate + H(+)</text>
        <dbReference type="Rhea" id="RHEA:23708"/>
        <dbReference type="Rhea" id="RHEA-COMP:9602"/>
        <dbReference type="Rhea" id="RHEA-COMP:9603"/>
        <dbReference type="ChEBI" id="CHEBI:15378"/>
        <dbReference type="ChEBI" id="CHEBI:58405"/>
        <dbReference type="ChEBI" id="CHEBI:60033"/>
        <dbReference type="ChEBI" id="CHEBI:78435"/>
        <dbReference type="EC" id="2.4.99.28"/>
    </reaction>
</comment>
<keyword evidence="8" id="KW-0133">Cell shape</keyword>
<proteinExistence type="inferred from homology"/>
<evidence type="ECO:0000313" key="24">
    <source>
        <dbReference type="Proteomes" id="UP000448943"/>
    </source>
</evidence>
<evidence type="ECO:0000256" key="21">
    <source>
        <dbReference type="ARBA" id="ARBA00049966"/>
    </source>
</evidence>
<name>A0A6N9Q741_9BACL</name>
<feature type="transmembrane region" description="Helical" evidence="22">
    <location>
        <begin position="165"/>
        <end position="182"/>
    </location>
</feature>
<feature type="transmembrane region" description="Helical" evidence="22">
    <location>
        <begin position="75"/>
        <end position="93"/>
    </location>
</feature>
<evidence type="ECO:0000256" key="8">
    <source>
        <dbReference type="ARBA" id="ARBA00022960"/>
    </source>
</evidence>
<dbReference type="GO" id="GO:0009252">
    <property type="term" value="P:peptidoglycan biosynthetic process"/>
    <property type="evidence" value="ECO:0007669"/>
    <property type="project" value="UniProtKB-KW"/>
</dbReference>
<evidence type="ECO:0000256" key="12">
    <source>
        <dbReference type="ARBA" id="ARBA00023306"/>
    </source>
</evidence>
<feature type="transmembrane region" description="Helical" evidence="22">
    <location>
        <begin position="113"/>
        <end position="130"/>
    </location>
</feature>
<accession>A0A6N9Q741</accession>
<keyword evidence="12" id="KW-0131">Cell cycle</keyword>
<comment type="pathway">
    <text evidence="2">Cell wall biogenesis; peptidoglycan biosynthesis.</text>
</comment>
<evidence type="ECO:0000256" key="2">
    <source>
        <dbReference type="ARBA" id="ARBA00004752"/>
    </source>
</evidence>
<reference evidence="23 24" key="1">
    <citation type="submission" date="2019-01" db="EMBL/GenBank/DDBJ databases">
        <title>Chengkuizengella sp. nov., isolated from deep-sea sediment of East Pacific Ocean.</title>
        <authorList>
            <person name="Yang J."/>
            <person name="Lai Q."/>
            <person name="Shao Z."/>
        </authorList>
    </citation>
    <scope>NUCLEOTIDE SEQUENCE [LARGE SCALE GENOMIC DNA]</scope>
    <source>
        <strain evidence="23 24">YPA3-1-1</strain>
    </source>
</reference>
<evidence type="ECO:0000256" key="17">
    <source>
        <dbReference type="ARBA" id="ARBA00041185"/>
    </source>
</evidence>
<sequence length="382" mass="41782">MDTSQRGTPDFILLFLTFLLVGFGIVMVFSSSSPIASFYLQDALYYTKKQVLFAIVGLVVMFFVMNMRIEKLKKWIVPVNFMIIIMLFMVLFTEPINGAKSWIPLGSFGTIQPSEFAKIGIILYIAALICKKGDQFRNFKTGLLPVLTIIAFISLLILIQPDIGTAAILIFGTMLVVFVGGANLKHLLGIFAIFSGLMTLFLLILTNIEITSGPINERLSRFTSYQDPWADPLGGGYHIIQSLYAFGHGGMTGAGFGQSIQKLFYLPFAYNDFIFSIIGEELGFIGSTLFIITYLLLLWRGLVISIKSPEMFGTLVGTGIVGILAIQALINIGGVTNAIPITGVPLPFISQGGSSLITSLISVGILLSISRENNRLAKLEKK</sequence>
<evidence type="ECO:0000256" key="10">
    <source>
        <dbReference type="ARBA" id="ARBA00022989"/>
    </source>
</evidence>
<organism evidence="23 24">
    <name type="scientific">Chengkuizengella marina</name>
    <dbReference type="NCBI Taxonomy" id="2507566"/>
    <lineage>
        <taxon>Bacteria</taxon>
        <taxon>Bacillati</taxon>
        <taxon>Bacillota</taxon>
        <taxon>Bacilli</taxon>
        <taxon>Bacillales</taxon>
        <taxon>Paenibacillaceae</taxon>
        <taxon>Chengkuizengella</taxon>
    </lineage>
</organism>
<keyword evidence="11 22" id="KW-0472">Membrane</keyword>
<gene>
    <name evidence="23" type="primary">ftsW</name>
    <name evidence="23" type="ORF">ERL59_17135</name>
</gene>
<dbReference type="PANTHER" id="PTHR30474:SF2">
    <property type="entry name" value="PEPTIDOGLYCAN GLYCOSYLTRANSFERASE FTSW-RELATED"/>
    <property type="match status" value="1"/>
</dbReference>
<feature type="transmembrane region" description="Helical" evidence="22">
    <location>
        <begin position="51"/>
        <end position="68"/>
    </location>
</feature>
<evidence type="ECO:0000256" key="18">
    <source>
        <dbReference type="ARBA" id="ARBA00041418"/>
    </source>
</evidence>
<dbReference type="RefSeq" id="WP_160647493.1">
    <property type="nucleotide sequence ID" value="NZ_SIJB01000036.1"/>
</dbReference>
<dbReference type="GO" id="GO:0051301">
    <property type="term" value="P:cell division"/>
    <property type="evidence" value="ECO:0007669"/>
    <property type="project" value="UniProtKB-KW"/>
</dbReference>
<evidence type="ECO:0000256" key="9">
    <source>
        <dbReference type="ARBA" id="ARBA00022984"/>
    </source>
</evidence>
<evidence type="ECO:0000313" key="23">
    <source>
        <dbReference type="EMBL" id="NBI30677.1"/>
    </source>
</evidence>
<dbReference type="GO" id="GO:0015648">
    <property type="term" value="F:lipid-linked peptidoglycan transporter activity"/>
    <property type="evidence" value="ECO:0007669"/>
    <property type="project" value="TreeGrafter"/>
</dbReference>
<evidence type="ECO:0000256" key="1">
    <source>
        <dbReference type="ARBA" id="ARBA00004651"/>
    </source>
</evidence>
<evidence type="ECO:0000256" key="14">
    <source>
        <dbReference type="ARBA" id="ARBA00032370"/>
    </source>
</evidence>
<feature type="transmembrane region" description="Helical" evidence="22">
    <location>
        <begin position="187"/>
        <end position="208"/>
    </location>
</feature>
<keyword evidence="6" id="KW-0808">Transferase</keyword>
<dbReference type="EMBL" id="SIJB01000036">
    <property type="protein sequence ID" value="NBI30677.1"/>
    <property type="molecule type" value="Genomic_DNA"/>
</dbReference>
<evidence type="ECO:0000256" key="6">
    <source>
        <dbReference type="ARBA" id="ARBA00022679"/>
    </source>
</evidence>
<evidence type="ECO:0000256" key="3">
    <source>
        <dbReference type="ARBA" id="ARBA00022475"/>
    </source>
</evidence>
<keyword evidence="9" id="KW-0573">Peptidoglycan synthesis</keyword>
<dbReference type="GO" id="GO:0032153">
    <property type="term" value="C:cell division site"/>
    <property type="evidence" value="ECO:0007669"/>
    <property type="project" value="TreeGrafter"/>
</dbReference>
<keyword evidence="4" id="KW-0132">Cell division</keyword>
<keyword evidence="7 22" id="KW-0812">Transmembrane</keyword>
<evidence type="ECO:0000256" key="7">
    <source>
        <dbReference type="ARBA" id="ARBA00022692"/>
    </source>
</evidence>
<feature type="transmembrane region" description="Helical" evidence="22">
    <location>
        <begin position="273"/>
        <end position="299"/>
    </location>
</feature>
<evidence type="ECO:0000256" key="19">
    <source>
        <dbReference type="ARBA" id="ARBA00044770"/>
    </source>
</evidence>
<keyword evidence="13" id="KW-0961">Cell wall biogenesis/degradation</keyword>
<evidence type="ECO:0000256" key="11">
    <source>
        <dbReference type="ARBA" id="ARBA00023136"/>
    </source>
</evidence>
<feature type="transmembrane region" description="Helical" evidence="22">
    <location>
        <begin position="142"/>
        <end position="159"/>
    </location>
</feature>
<keyword evidence="10 22" id="KW-1133">Transmembrane helix</keyword>
<feature type="transmembrane region" description="Helical" evidence="22">
    <location>
        <begin position="12"/>
        <end position="31"/>
    </location>
</feature>
<evidence type="ECO:0000256" key="4">
    <source>
        <dbReference type="ARBA" id="ARBA00022618"/>
    </source>
</evidence>
<dbReference type="GO" id="GO:0071555">
    <property type="term" value="P:cell wall organization"/>
    <property type="evidence" value="ECO:0007669"/>
    <property type="project" value="UniProtKB-KW"/>
</dbReference>
<dbReference type="PANTHER" id="PTHR30474">
    <property type="entry name" value="CELL CYCLE PROTEIN"/>
    <property type="match status" value="1"/>
</dbReference>
<dbReference type="InterPro" id="IPR001182">
    <property type="entry name" value="FtsW/RodA"/>
</dbReference>
<dbReference type="AlphaFoldDB" id="A0A6N9Q741"/>
<evidence type="ECO:0000256" key="5">
    <source>
        <dbReference type="ARBA" id="ARBA00022676"/>
    </source>
</evidence>
<dbReference type="GO" id="GO:0008955">
    <property type="term" value="F:peptidoglycan glycosyltransferase activity"/>
    <property type="evidence" value="ECO:0007669"/>
    <property type="project" value="UniProtKB-EC"/>
</dbReference>
<comment type="caution">
    <text evidence="23">The sequence shown here is derived from an EMBL/GenBank/DDBJ whole genome shotgun (WGS) entry which is preliminary data.</text>
</comment>
<dbReference type="EC" id="2.4.99.28" evidence="19"/>
<comment type="function">
    <text evidence="21">Peptidoglycan polymerase that is essential for cell division.</text>
</comment>
<evidence type="ECO:0000256" key="15">
    <source>
        <dbReference type="ARBA" id="ARBA00033270"/>
    </source>
</evidence>
<dbReference type="GO" id="GO:0008360">
    <property type="term" value="P:regulation of cell shape"/>
    <property type="evidence" value="ECO:0007669"/>
    <property type="project" value="UniProtKB-KW"/>
</dbReference>
<evidence type="ECO:0000256" key="13">
    <source>
        <dbReference type="ARBA" id="ARBA00023316"/>
    </source>
</evidence>
<evidence type="ECO:0000256" key="22">
    <source>
        <dbReference type="SAM" id="Phobius"/>
    </source>
</evidence>
<feature type="transmembrane region" description="Helical" evidence="22">
    <location>
        <begin position="348"/>
        <end position="369"/>
    </location>
</feature>
<dbReference type="Proteomes" id="UP000448943">
    <property type="component" value="Unassembled WGS sequence"/>
</dbReference>
<comment type="similarity">
    <text evidence="16">Belongs to the SEDS family. FtsW subfamily.</text>
</comment>
<dbReference type="OrthoDB" id="9812661at2"/>
<keyword evidence="3" id="KW-1003">Cell membrane</keyword>
<protein>
    <recommendedName>
        <fullName evidence="17">Probable peptidoglycan glycosyltransferase FtsW</fullName>
        <ecNumber evidence="19">2.4.99.28</ecNumber>
    </recommendedName>
    <alternativeName>
        <fullName evidence="18">Cell division protein FtsW</fullName>
    </alternativeName>
    <alternativeName>
        <fullName evidence="15">Cell wall polymerase</fullName>
    </alternativeName>
    <alternativeName>
        <fullName evidence="14">Peptidoglycan polymerase</fullName>
    </alternativeName>
</protein>
<dbReference type="InterPro" id="IPR013437">
    <property type="entry name" value="FtsW"/>
</dbReference>